<proteinExistence type="predicted"/>
<dbReference type="Proteomes" id="UP001420932">
    <property type="component" value="Unassembled WGS sequence"/>
</dbReference>
<dbReference type="AlphaFoldDB" id="A0AAP0JMG4"/>
<reference evidence="1 2" key="1">
    <citation type="submission" date="2024-01" db="EMBL/GenBank/DDBJ databases">
        <title>Genome assemblies of Stephania.</title>
        <authorList>
            <person name="Yang L."/>
        </authorList>
    </citation>
    <scope>NUCLEOTIDE SEQUENCE [LARGE SCALE GENOMIC DNA]</scope>
    <source>
        <strain evidence="1">YNDBR</strain>
        <tissue evidence="1">Leaf</tissue>
    </source>
</reference>
<comment type="caution">
    <text evidence="1">The sequence shown here is derived from an EMBL/GenBank/DDBJ whole genome shotgun (WGS) entry which is preliminary data.</text>
</comment>
<organism evidence="1 2">
    <name type="scientific">Stephania yunnanensis</name>
    <dbReference type="NCBI Taxonomy" id="152371"/>
    <lineage>
        <taxon>Eukaryota</taxon>
        <taxon>Viridiplantae</taxon>
        <taxon>Streptophyta</taxon>
        <taxon>Embryophyta</taxon>
        <taxon>Tracheophyta</taxon>
        <taxon>Spermatophyta</taxon>
        <taxon>Magnoliopsida</taxon>
        <taxon>Ranunculales</taxon>
        <taxon>Menispermaceae</taxon>
        <taxon>Menispermoideae</taxon>
        <taxon>Cissampelideae</taxon>
        <taxon>Stephania</taxon>
    </lineage>
</organism>
<dbReference type="EMBL" id="JBBNAF010000006">
    <property type="protein sequence ID" value="KAK9135557.1"/>
    <property type="molecule type" value="Genomic_DNA"/>
</dbReference>
<evidence type="ECO:0000313" key="1">
    <source>
        <dbReference type="EMBL" id="KAK9135557.1"/>
    </source>
</evidence>
<name>A0AAP0JMG4_9MAGN</name>
<protein>
    <submittedName>
        <fullName evidence="1">Uncharacterized protein</fullName>
    </submittedName>
</protein>
<sequence length="126" mass="14350">MQTPQVCYLSYPSSRNERQEWLAICCCQPKITDEEMNKDDNDQGSTEIAFQDGKPTTCIVDDAIQDFNNLDNPNGTRVIIEAGPGQEDNDFIVIVEMIQKNQRLLVMRVNLKRMTVSNVCLCYVNV</sequence>
<gene>
    <name evidence="1" type="ORF">Syun_014887</name>
</gene>
<evidence type="ECO:0000313" key="2">
    <source>
        <dbReference type="Proteomes" id="UP001420932"/>
    </source>
</evidence>
<accession>A0AAP0JMG4</accession>
<keyword evidence="2" id="KW-1185">Reference proteome</keyword>